<feature type="non-terminal residue" evidence="1">
    <location>
        <position position="103"/>
    </location>
</feature>
<dbReference type="InParanoid" id="E4Y344"/>
<protein>
    <submittedName>
        <fullName evidence="1">Uncharacterized protein</fullName>
    </submittedName>
</protein>
<dbReference type="EMBL" id="FN654025">
    <property type="protein sequence ID" value="CBY16268.1"/>
    <property type="molecule type" value="Genomic_DNA"/>
</dbReference>
<dbReference type="AlphaFoldDB" id="E4Y344"/>
<keyword evidence="2" id="KW-1185">Reference proteome</keyword>
<proteinExistence type="predicted"/>
<dbReference type="Proteomes" id="UP000001307">
    <property type="component" value="Unassembled WGS sequence"/>
</dbReference>
<accession>E4Y344</accession>
<gene>
    <name evidence="1" type="ORF">GSOID_T00001389001</name>
</gene>
<organism evidence="1">
    <name type="scientific">Oikopleura dioica</name>
    <name type="common">Tunicate</name>
    <dbReference type="NCBI Taxonomy" id="34765"/>
    <lineage>
        <taxon>Eukaryota</taxon>
        <taxon>Metazoa</taxon>
        <taxon>Chordata</taxon>
        <taxon>Tunicata</taxon>
        <taxon>Appendicularia</taxon>
        <taxon>Copelata</taxon>
        <taxon>Oikopleuridae</taxon>
        <taxon>Oikopleura</taxon>
    </lineage>
</organism>
<evidence type="ECO:0000313" key="1">
    <source>
        <dbReference type="EMBL" id="CBY16268.1"/>
    </source>
</evidence>
<sequence length="103" mass="11388">MRTRTHAHSDDGELVFSNQLIASGRKNSFIRLGPETQLDLSCKYDSVYDNITAVTTIDSNNFTGGGTGSGKLKFHVSNSRSQEKMIFFAFCVAKGGQMQCWKT</sequence>
<name>E4Y344_OIKDI</name>
<evidence type="ECO:0000313" key="2">
    <source>
        <dbReference type="Proteomes" id="UP000001307"/>
    </source>
</evidence>
<reference evidence="1" key="1">
    <citation type="journal article" date="2010" name="Science">
        <title>Plasticity of animal genome architecture unmasked by rapid evolution of a pelagic tunicate.</title>
        <authorList>
            <person name="Denoeud F."/>
            <person name="Henriet S."/>
            <person name="Mungpakdee S."/>
            <person name="Aury J.M."/>
            <person name="Da Silva C."/>
            <person name="Brinkmann H."/>
            <person name="Mikhaleva J."/>
            <person name="Olsen L.C."/>
            <person name="Jubin C."/>
            <person name="Canestro C."/>
            <person name="Bouquet J.M."/>
            <person name="Danks G."/>
            <person name="Poulain J."/>
            <person name="Campsteijn C."/>
            <person name="Adamski M."/>
            <person name="Cross I."/>
            <person name="Yadetie F."/>
            <person name="Muffato M."/>
            <person name="Louis A."/>
            <person name="Butcher S."/>
            <person name="Tsagkogeorga G."/>
            <person name="Konrad A."/>
            <person name="Singh S."/>
            <person name="Jensen M.F."/>
            <person name="Cong E.H."/>
            <person name="Eikeseth-Otteraa H."/>
            <person name="Noel B."/>
            <person name="Anthouard V."/>
            <person name="Porcel B.M."/>
            <person name="Kachouri-Lafond R."/>
            <person name="Nishino A."/>
            <person name="Ugolini M."/>
            <person name="Chourrout P."/>
            <person name="Nishida H."/>
            <person name="Aasland R."/>
            <person name="Huzurbazar S."/>
            <person name="Westhof E."/>
            <person name="Delsuc F."/>
            <person name="Lehrach H."/>
            <person name="Reinhardt R."/>
            <person name="Weissenbach J."/>
            <person name="Roy S.W."/>
            <person name="Artiguenave F."/>
            <person name="Postlethwait J.H."/>
            <person name="Manak J.R."/>
            <person name="Thompson E.M."/>
            <person name="Jaillon O."/>
            <person name="Du Pasquier L."/>
            <person name="Boudinot P."/>
            <person name="Liberles D.A."/>
            <person name="Volff J.N."/>
            <person name="Philippe H."/>
            <person name="Lenhard B."/>
            <person name="Roest Crollius H."/>
            <person name="Wincker P."/>
            <person name="Chourrout D."/>
        </authorList>
    </citation>
    <scope>NUCLEOTIDE SEQUENCE [LARGE SCALE GENOMIC DNA]</scope>
</reference>